<reference evidence="4 5" key="1">
    <citation type="journal article" date="2018" name="Int. J. Syst. Evol. Microbiol.">
        <title>Uliginosibacterium sediminicola sp. nov., isolated from freshwater sediment.</title>
        <authorList>
            <person name="Hwang W.M."/>
            <person name="Kim S.M."/>
            <person name="Kang K."/>
            <person name="Ahn T.Y."/>
        </authorList>
    </citation>
    <scope>NUCLEOTIDE SEQUENCE [LARGE SCALE GENOMIC DNA]</scope>
    <source>
        <strain evidence="4 5">M1-21</strain>
    </source>
</reference>
<keyword evidence="2" id="KW-0812">Transmembrane</keyword>
<organism evidence="4 5">
    <name type="scientific">Uliginosibacterium sediminicola</name>
    <dbReference type="NCBI Taxonomy" id="2024550"/>
    <lineage>
        <taxon>Bacteria</taxon>
        <taxon>Pseudomonadati</taxon>
        <taxon>Pseudomonadota</taxon>
        <taxon>Betaproteobacteria</taxon>
        <taxon>Rhodocyclales</taxon>
        <taxon>Zoogloeaceae</taxon>
        <taxon>Uliginosibacterium</taxon>
    </lineage>
</organism>
<dbReference type="Pfam" id="PF14559">
    <property type="entry name" value="TPR_19"/>
    <property type="match status" value="1"/>
</dbReference>
<feature type="signal peptide" evidence="3">
    <location>
        <begin position="1"/>
        <end position="22"/>
    </location>
</feature>
<proteinExistence type="predicted"/>
<evidence type="ECO:0000256" key="2">
    <source>
        <dbReference type="SAM" id="Phobius"/>
    </source>
</evidence>
<keyword evidence="2" id="KW-1133">Transmembrane helix</keyword>
<name>A0ABU9YY95_9RHOO</name>
<accession>A0ABU9YY95</accession>
<feature type="region of interest" description="Disordered" evidence="1">
    <location>
        <begin position="286"/>
        <end position="306"/>
    </location>
</feature>
<evidence type="ECO:0000313" key="5">
    <source>
        <dbReference type="Proteomes" id="UP001410394"/>
    </source>
</evidence>
<feature type="chain" id="PRO_5045531475" evidence="3">
    <location>
        <begin position="23"/>
        <end position="306"/>
    </location>
</feature>
<keyword evidence="2" id="KW-0472">Membrane</keyword>
<dbReference type="InterPro" id="IPR011990">
    <property type="entry name" value="TPR-like_helical_dom_sf"/>
</dbReference>
<dbReference type="Gene3D" id="1.25.40.10">
    <property type="entry name" value="Tetratricopeptide repeat domain"/>
    <property type="match status" value="1"/>
</dbReference>
<sequence length="306" mass="31105">MNKLGRVTTLLLGVLMSAAVWAADPGIHEIYQAADAGNLGQAQQMIAQVLKDHPNSAKAHYVDAELLTRQHQLSQARAELATAEKLDPGLSFAKPAAVQALRARLQPASHVQSFTTPTAYDGPAYTRSSPSLPWGSIIGILALLSIAFLLARAMFRRTAQPESVVTPAYGAPSYGTPAYAGGGYAQPGYAPGYAPAPAAPAAGFGAAAGGGLGSGILGGLATGAAVGAGMVAGEALMHRVLDGGHASNVGNSLAGNAQAGYFDDTAQYVDSLTQYDMGGQDFGIQDTASWDDNSSLASGGAGDDWS</sequence>
<dbReference type="Proteomes" id="UP001410394">
    <property type="component" value="Unassembled WGS sequence"/>
</dbReference>
<feature type="compositionally biased region" description="Polar residues" evidence="1">
    <location>
        <begin position="286"/>
        <end position="297"/>
    </location>
</feature>
<gene>
    <name evidence="4" type="ORF">ABDB84_09265</name>
</gene>
<evidence type="ECO:0000313" key="4">
    <source>
        <dbReference type="EMBL" id="MEN3068665.1"/>
    </source>
</evidence>
<keyword evidence="3" id="KW-0732">Signal</keyword>
<evidence type="ECO:0000256" key="3">
    <source>
        <dbReference type="SAM" id="SignalP"/>
    </source>
</evidence>
<evidence type="ECO:0000256" key="1">
    <source>
        <dbReference type="SAM" id="MobiDB-lite"/>
    </source>
</evidence>
<protein>
    <submittedName>
        <fullName evidence="4">Tetratricopeptide repeat protein</fullName>
    </submittedName>
</protein>
<dbReference type="RefSeq" id="WP_345919437.1">
    <property type="nucleotide sequence ID" value="NZ_JBDIVE010000004.1"/>
</dbReference>
<comment type="caution">
    <text evidence="4">The sequence shown here is derived from an EMBL/GenBank/DDBJ whole genome shotgun (WGS) entry which is preliminary data.</text>
</comment>
<dbReference type="SUPFAM" id="SSF48452">
    <property type="entry name" value="TPR-like"/>
    <property type="match status" value="1"/>
</dbReference>
<dbReference type="EMBL" id="JBDIVE010000004">
    <property type="protein sequence ID" value="MEN3068665.1"/>
    <property type="molecule type" value="Genomic_DNA"/>
</dbReference>
<feature type="transmembrane region" description="Helical" evidence="2">
    <location>
        <begin position="132"/>
        <end position="151"/>
    </location>
</feature>
<keyword evidence="5" id="KW-1185">Reference proteome</keyword>